<dbReference type="InterPro" id="IPR015867">
    <property type="entry name" value="N-reg_PII/ATP_PRibTrfase_C"/>
</dbReference>
<reference evidence="3" key="1">
    <citation type="journal article" date="2019" name="Int. J. Syst. Evol. Microbiol.">
        <title>The Global Catalogue of Microorganisms (GCM) 10K type strain sequencing project: providing services to taxonomists for standard genome sequencing and annotation.</title>
        <authorList>
            <consortium name="The Broad Institute Genomics Platform"/>
            <consortium name="The Broad Institute Genome Sequencing Center for Infectious Disease"/>
            <person name="Wu L."/>
            <person name="Ma J."/>
        </authorList>
    </citation>
    <scope>NUCLEOTIDE SEQUENCE [LARGE SCALE GENOMIC DNA]</scope>
    <source>
        <strain evidence="3">JCM 18392</strain>
    </source>
</reference>
<evidence type="ECO:0000313" key="3">
    <source>
        <dbReference type="Proteomes" id="UP001501323"/>
    </source>
</evidence>
<protein>
    <submittedName>
        <fullName evidence="2">Divalent-cation tolerance protein CutA</fullName>
    </submittedName>
</protein>
<gene>
    <name evidence="2" type="ORF">GCM10023332_09060</name>
</gene>
<dbReference type="Gene3D" id="3.30.70.120">
    <property type="match status" value="1"/>
</dbReference>
<dbReference type="PANTHER" id="PTHR23419:SF8">
    <property type="entry name" value="FI09726P"/>
    <property type="match status" value="1"/>
</dbReference>
<dbReference type="Pfam" id="PF03091">
    <property type="entry name" value="CutA1"/>
    <property type="match status" value="1"/>
</dbReference>
<proteinExistence type="inferred from homology"/>
<dbReference type="InterPro" id="IPR004323">
    <property type="entry name" value="Ion_tolerance_CutA"/>
</dbReference>
<comment type="similarity">
    <text evidence="1">Belongs to the CutA family.</text>
</comment>
<organism evidence="2 3">
    <name type="scientific">Luteimonas vadosa</name>
    <dbReference type="NCBI Taxonomy" id="1165507"/>
    <lineage>
        <taxon>Bacteria</taxon>
        <taxon>Pseudomonadati</taxon>
        <taxon>Pseudomonadota</taxon>
        <taxon>Gammaproteobacteria</taxon>
        <taxon>Lysobacterales</taxon>
        <taxon>Lysobacteraceae</taxon>
        <taxon>Luteimonas</taxon>
    </lineage>
</organism>
<name>A0ABP9DTG8_9GAMM</name>
<sequence>MPPAPAVSLVYCTCPDAATASRLAEAVVEERLAACVNVLPGLRSVYRWRDAVEQADEILLLAKTGSDRVAALSARLAELHPYELPEVVAVQASGGSAAYLAWVADASRPGASPR</sequence>
<dbReference type="InterPro" id="IPR011322">
    <property type="entry name" value="N-reg_PII-like_a/b"/>
</dbReference>
<comment type="caution">
    <text evidence="2">The sequence shown here is derived from an EMBL/GenBank/DDBJ whole genome shotgun (WGS) entry which is preliminary data.</text>
</comment>
<dbReference type="EMBL" id="BAABJY010000001">
    <property type="protein sequence ID" value="GAA4859321.1"/>
    <property type="molecule type" value="Genomic_DNA"/>
</dbReference>
<dbReference type="SUPFAM" id="SSF54913">
    <property type="entry name" value="GlnB-like"/>
    <property type="match status" value="1"/>
</dbReference>
<dbReference type="RefSeq" id="WP_345294295.1">
    <property type="nucleotide sequence ID" value="NZ_BAABJY010000001.1"/>
</dbReference>
<evidence type="ECO:0000313" key="2">
    <source>
        <dbReference type="EMBL" id="GAA4859321.1"/>
    </source>
</evidence>
<keyword evidence="3" id="KW-1185">Reference proteome</keyword>
<evidence type="ECO:0000256" key="1">
    <source>
        <dbReference type="ARBA" id="ARBA00010169"/>
    </source>
</evidence>
<dbReference type="PANTHER" id="PTHR23419">
    <property type="entry name" value="DIVALENT CATION TOLERANCE CUTA-RELATED"/>
    <property type="match status" value="1"/>
</dbReference>
<dbReference type="Proteomes" id="UP001501323">
    <property type="component" value="Unassembled WGS sequence"/>
</dbReference>
<accession>A0ABP9DTG8</accession>